<feature type="region of interest" description="Disordered" evidence="1">
    <location>
        <begin position="1"/>
        <end position="64"/>
    </location>
</feature>
<feature type="compositionally biased region" description="Low complexity" evidence="1">
    <location>
        <begin position="1"/>
        <end position="18"/>
    </location>
</feature>
<evidence type="ECO:0000256" key="1">
    <source>
        <dbReference type="SAM" id="MobiDB-lite"/>
    </source>
</evidence>
<keyword evidence="3" id="KW-1185">Reference proteome</keyword>
<organism evidence="2 3">
    <name type="scientific">Streptomyces graminofaciens</name>
    <dbReference type="NCBI Taxonomy" id="68212"/>
    <lineage>
        <taxon>Bacteria</taxon>
        <taxon>Bacillati</taxon>
        <taxon>Actinomycetota</taxon>
        <taxon>Actinomycetes</taxon>
        <taxon>Kitasatosporales</taxon>
        <taxon>Streptomycetaceae</taxon>
        <taxon>Streptomyces</taxon>
    </lineage>
</organism>
<dbReference type="EMBL" id="AP018448">
    <property type="protein sequence ID" value="BBC28714.1"/>
    <property type="molecule type" value="Genomic_DNA"/>
</dbReference>
<evidence type="ECO:0000313" key="2">
    <source>
        <dbReference type="EMBL" id="BBC28714.1"/>
    </source>
</evidence>
<accession>A0ABN5V5R8</accession>
<reference evidence="2 3" key="2">
    <citation type="journal article" date="2023" name="ChemBioChem">
        <title>Acyltransferase Domain Exchange between Two Independent Type I Polyketide Synthases in the Same Producer Strain of Macrolide Antibiotics.</title>
        <authorList>
            <person name="Kudo F."/>
            <person name="Kishikawa K."/>
            <person name="Tsuboi K."/>
            <person name="Kido T."/>
            <person name="Usui T."/>
            <person name="Hashimoto J."/>
            <person name="Shin-Ya K."/>
            <person name="Miyanaga A."/>
            <person name="Eguchi T."/>
        </authorList>
    </citation>
    <scope>NUCLEOTIDE SEQUENCE [LARGE SCALE GENOMIC DNA]</scope>
    <source>
        <strain evidence="2 3">A-8890</strain>
    </source>
</reference>
<evidence type="ECO:0000313" key="3">
    <source>
        <dbReference type="Proteomes" id="UP001321542"/>
    </source>
</evidence>
<gene>
    <name evidence="2" type="ORF">SGFS_000050</name>
</gene>
<reference evidence="2 3" key="1">
    <citation type="journal article" date="2010" name="ChemBioChem">
        <title>Cloning and characterization of the biosynthetic gene cluster of 16-membered macrolide antibiotic FD-891: involvement of a dual functional cytochrome P450 monooxygenase catalyzing epoxidation and hydroxylation.</title>
        <authorList>
            <person name="Kudo F."/>
            <person name="Motegi A."/>
            <person name="Mizoue K."/>
            <person name="Eguchi T."/>
        </authorList>
    </citation>
    <scope>NUCLEOTIDE SEQUENCE [LARGE SCALE GENOMIC DNA]</scope>
    <source>
        <strain evidence="2 3">A-8890</strain>
    </source>
</reference>
<protein>
    <submittedName>
        <fullName evidence="2">Uncharacterized protein</fullName>
    </submittedName>
</protein>
<sequence>MLARSPSSTAAKPPAANPRNRRHPPAQSAYGTPTVPKDERGSAMPRSALSPPPAPAPATDDDRRCVDCGLPCTEQVTSFPRIGGGTRAVYACSVHAAQRRKAM</sequence>
<name>A0ABN5V5R8_9ACTN</name>
<dbReference type="Proteomes" id="UP001321542">
    <property type="component" value="Chromosome"/>
</dbReference>
<proteinExistence type="predicted"/>